<proteinExistence type="predicted"/>
<dbReference type="OrthoDB" id="9904627at2"/>
<gene>
    <name evidence="2" type="ORF">SAMN02745134_00383</name>
</gene>
<evidence type="ECO:0000256" key="1">
    <source>
        <dbReference type="SAM" id="Phobius"/>
    </source>
</evidence>
<evidence type="ECO:0000313" key="2">
    <source>
        <dbReference type="EMBL" id="SMC17600.1"/>
    </source>
</evidence>
<keyword evidence="1" id="KW-0812">Transmembrane</keyword>
<keyword evidence="3" id="KW-1185">Reference proteome</keyword>
<dbReference type="RefSeq" id="WP_084113571.1">
    <property type="nucleotide sequence ID" value="NZ_FWXH01000002.1"/>
</dbReference>
<keyword evidence="1" id="KW-1133">Transmembrane helix</keyword>
<organism evidence="2 3">
    <name type="scientific">Clostridium acidisoli DSM 12555</name>
    <dbReference type="NCBI Taxonomy" id="1121291"/>
    <lineage>
        <taxon>Bacteria</taxon>
        <taxon>Bacillati</taxon>
        <taxon>Bacillota</taxon>
        <taxon>Clostridia</taxon>
        <taxon>Eubacteriales</taxon>
        <taxon>Clostridiaceae</taxon>
        <taxon>Clostridium</taxon>
    </lineage>
</organism>
<name>A0A1W1X1F6_9CLOT</name>
<keyword evidence="1" id="KW-0472">Membrane</keyword>
<dbReference type="AlphaFoldDB" id="A0A1W1X1F6"/>
<accession>A0A1W1X1F6</accession>
<evidence type="ECO:0000313" key="3">
    <source>
        <dbReference type="Proteomes" id="UP000192468"/>
    </source>
</evidence>
<dbReference type="STRING" id="1121291.SAMN02745134_00383"/>
<reference evidence="2 3" key="1">
    <citation type="submission" date="2017-04" db="EMBL/GenBank/DDBJ databases">
        <authorList>
            <person name="Afonso C.L."/>
            <person name="Miller P.J."/>
            <person name="Scott M.A."/>
            <person name="Spackman E."/>
            <person name="Goraichik I."/>
            <person name="Dimitrov K.M."/>
            <person name="Suarez D.L."/>
            <person name="Swayne D.E."/>
        </authorList>
    </citation>
    <scope>NUCLEOTIDE SEQUENCE [LARGE SCALE GENOMIC DNA]</scope>
    <source>
        <strain evidence="2 3">DSM 12555</strain>
    </source>
</reference>
<dbReference type="EMBL" id="FWXH01000002">
    <property type="protein sequence ID" value="SMC17600.1"/>
    <property type="molecule type" value="Genomic_DNA"/>
</dbReference>
<dbReference type="Proteomes" id="UP000192468">
    <property type="component" value="Unassembled WGS sequence"/>
</dbReference>
<feature type="transmembrane region" description="Helical" evidence="1">
    <location>
        <begin position="6"/>
        <end position="24"/>
    </location>
</feature>
<evidence type="ECO:0008006" key="4">
    <source>
        <dbReference type="Google" id="ProtNLM"/>
    </source>
</evidence>
<protein>
    <recommendedName>
        <fullName evidence="4">Type II secretion system (T2SS), protein M</fullName>
    </recommendedName>
</protein>
<sequence>MKKNIIYFMLIVLMALTAVILIKVTRQESMKYNSYKSKQVENQVITKDTNTNRNITKYSNVIHLVNKYKGEIKEFKNKSSSSIDADIIINGNEEKLSNFIGELRKTKSLNNINSICLNNQSEDEENYSLEVDAEFGKNK</sequence>